<feature type="transmembrane region" description="Helical" evidence="8">
    <location>
        <begin position="416"/>
        <end position="441"/>
    </location>
</feature>
<evidence type="ECO:0000313" key="10">
    <source>
        <dbReference type="EMBL" id="OIT00257.1"/>
    </source>
</evidence>
<accession>A0A1J6IYS5</accession>
<dbReference type="SUPFAM" id="SSF48403">
    <property type="entry name" value="Ankyrin repeat"/>
    <property type="match status" value="1"/>
</dbReference>
<feature type="repeat" description="ANK" evidence="7">
    <location>
        <begin position="178"/>
        <end position="211"/>
    </location>
</feature>
<keyword evidence="5 7" id="KW-0040">ANK repeat</keyword>
<dbReference type="EMBL" id="MJEQ01037189">
    <property type="protein sequence ID" value="OIT00257.1"/>
    <property type="molecule type" value="Genomic_DNA"/>
</dbReference>
<dbReference type="InterPro" id="IPR002110">
    <property type="entry name" value="Ankyrin_rpt"/>
</dbReference>
<evidence type="ECO:0000256" key="8">
    <source>
        <dbReference type="SAM" id="Phobius"/>
    </source>
</evidence>
<dbReference type="STRING" id="49451.A0A1J6IYS5"/>
<dbReference type="OrthoDB" id="7729168at2759"/>
<name>A0A1J6IYS5_NICAT</name>
<dbReference type="KEGG" id="nau:109228794"/>
<dbReference type="PROSITE" id="PS50297">
    <property type="entry name" value="ANK_REP_REGION"/>
    <property type="match status" value="3"/>
</dbReference>
<feature type="repeat" description="ANK" evidence="7">
    <location>
        <begin position="40"/>
        <end position="72"/>
    </location>
</feature>
<dbReference type="InterPro" id="IPR026961">
    <property type="entry name" value="PGG_dom"/>
</dbReference>
<dbReference type="SMART" id="SM00248">
    <property type="entry name" value="ANK"/>
    <property type="match status" value="6"/>
</dbReference>
<evidence type="ECO:0000313" key="11">
    <source>
        <dbReference type="Proteomes" id="UP000187609"/>
    </source>
</evidence>
<dbReference type="SMR" id="A0A1J6IYS5"/>
<dbReference type="Pfam" id="PF12796">
    <property type="entry name" value="Ank_2"/>
    <property type="match status" value="2"/>
</dbReference>
<feature type="transmembrane region" description="Helical" evidence="8">
    <location>
        <begin position="380"/>
        <end position="404"/>
    </location>
</feature>
<feature type="domain" description="PGG" evidence="9">
    <location>
        <begin position="282"/>
        <end position="404"/>
    </location>
</feature>
<proteinExistence type="predicted"/>
<protein>
    <submittedName>
        <fullName evidence="10">Ankyrin repeat-containing protein</fullName>
    </submittedName>
</protein>
<organism evidence="10 11">
    <name type="scientific">Nicotiana attenuata</name>
    <name type="common">Coyote tobacco</name>
    <dbReference type="NCBI Taxonomy" id="49451"/>
    <lineage>
        <taxon>Eukaryota</taxon>
        <taxon>Viridiplantae</taxon>
        <taxon>Streptophyta</taxon>
        <taxon>Embryophyta</taxon>
        <taxon>Tracheophyta</taxon>
        <taxon>Spermatophyta</taxon>
        <taxon>Magnoliopsida</taxon>
        <taxon>eudicotyledons</taxon>
        <taxon>Gunneridae</taxon>
        <taxon>Pentapetalae</taxon>
        <taxon>asterids</taxon>
        <taxon>lamiids</taxon>
        <taxon>Solanales</taxon>
        <taxon>Solanaceae</taxon>
        <taxon>Nicotianoideae</taxon>
        <taxon>Nicotianeae</taxon>
        <taxon>Nicotiana</taxon>
    </lineage>
</organism>
<evidence type="ECO:0000256" key="1">
    <source>
        <dbReference type="ARBA" id="ARBA00004141"/>
    </source>
</evidence>
<sequence length="467" mass="52567">MEIDEKRLYEAAAEGDVKTLQELLQKDGLILDRLLSLTCLNETPLHVATMRGHVEFVKLILTQNPHIVAELDFRKSSALHIASVKGYIEIVKELVIVNPEMCLVRDRDGRNPLHLAIIKGRVEVIKELIRIRPSAVLATTNDGDNVLHLCVKHNQLEALKMLMEMISDHEFLNARDGDGYTILHLAVVDKQIETVKYLLRNNKIEVNLKDDNGNTALDILAQSRRDINDLQIGDILRKAGGLRAKDISSSNTQNFAKFPNNESSVPHSISHDYAQKHDLSGDWLSKKRDAIMVVASLIATMAFQAGMNPPGGVWQDNEEVDSQGNSIQMPHKAGEAVMAYSHPKSYRYFIRANTIAFVASLSTILLLISGLPFRKKLYMWALMVIMWLTVTSVALTYGISIYIVTPKKDREQLGQVIEISVTVWCSVMALLLLGNTIRLVYKWLRKKQQSRKSEPRKSANSFHVNVC</sequence>
<dbReference type="Pfam" id="PF13962">
    <property type="entry name" value="PGG"/>
    <property type="match status" value="1"/>
</dbReference>
<keyword evidence="11" id="KW-1185">Reference proteome</keyword>
<dbReference type="PANTHER" id="PTHR24186">
    <property type="entry name" value="PROTEIN PHOSPHATASE 1 REGULATORY SUBUNIT"/>
    <property type="match status" value="1"/>
</dbReference>
<evidence type="ECO:0000256" key="4">
    <source>
        <dbReference type="ARBA" id="ARBA00022989"/>
    </source>
</evidence>
<reference evidence="10" key="1">
    <citation type="submission" date="2016-11" db="EMBL/GenBank/DDBJ databases">
        <title>The genome of Nicotiana attenuata.</title>
        <authorList>
            <person name="Xu S."/>
            <person name="Brockmoeller T."/>
            <person name="Gaquerel E."/>
            <person name="Navarro A."/>
            <person name="Kuhl H."/>
            <person name="Gase K."/>
            <person name="Ling Z."/>
            <person name="Zhou W."/>
            <person name="Kreitzer C."/>
            <person name="Stanke M."/>
            <person name="Tang H."/>
            <person name="Lyons E."/>
            <person name="Pandey P."/>
            <person name="Pandey S.P."/>
            <person name="Timmermann B."/>
            <person name="Baldwin I.T."/>
        </authorList>
    </citation>
    <scope>NUCLEOTIDE SEQUENCE [LARGE SCALE GENOMIC DNA]</scope>
    <source>
        <strain evidence="10">UT</strain>
    </source>
</reference>
<evidence type="ECO:0000256" key="5">
    <source>
        <dbReference type="ARBA" id="ARBA00023043"/>
    </source>
</evidence>
<gene>
    <name evidence="10" type="ORF">A4A49_03747</name>
</gene>
<dbReference type="Pfam" id="PF13857">
    <property type="entry name" value="Ank_5"/>
    <property type="match status" value="1"/>
</dbReference>
<evidence type="ECO:0000256" key="7">
    <source>
        <dbReference type="PROSITE-ProRule" id="PRU00023"/>
    </source>
</evidence>
<evidence type="ECO:0000256" key="6">
    <source>
        <dbReference type="ARBA" id="ARBA00023136"/>
    </source>
</evidence>
<dbReference type="OMA" id="INGRYPE"/>
<feature type="transmembrane region" description="Helical" evidence="8">
    <location>
        <begin position="348"/>
        <end position="368"/>
    </location>
</feature>
<comment type="subcellular location">
    <subcellularLocation>
        <location evidence="1">Membrane</location>
        <topology evidence="1">Multi-pass membrane protein</topology>
    </subcellularLocation>
</comment>
<dbReference type="InterPro" id="IPR036770">
    <property type="entry name" value="Ankyrin_rpt-contain_sf"/>
</dbReference>
<comment type="caution">
    <text evidence="10">The sequence shown here is derived from an EMBL/GenBank/DDBJ whole genome shotgun (WGS) entry which is preliminary data.</text>
</comment>
<dbReference type="Gramene" id="OIT00257">
    <property type="protein sequence ID" value="OIT00257"/>
    <property type="gene ID" value="A4A49_03747"/>
</dbReference>
<dbReference type="Proteomes" id="UP000187609">
    <property type="component" value="Unassembled WGS sequence"/>
</dbReference>
<feature type="repeat" description="ANK" evidence="7">
    <location>
        <begin position="108"/>
        <end position="130"/>
    </location>
</feature>
<dbReference type="AlphaFoldDB" id="A0A1J6IYS5"/>
<evidence type="ECO:0000259" key="9">
    <source>
        <dbReference type="Pfam" id="PF13962"/>
    </source>
</evidence>
<dbReference type="GO" id="GO:0005886">
    <property type="term" value="C:plasma membrane"/>
    <property type="evidence" value="ECO:0007669"/>
    <property type="project" value="TreeGrafter"/>
</dbReference>
<keyword evidence="2 8" id="KW-0812">Transmembrane</keyword>
<keyword evidence="3" id="KW-0677">Repeat</keyword>
<keyword evidence="6 8" id="KW-0472">Membrane</keyword>
<evidence type="ECO:0000256" key="2">
    <source>
        <dbReference type="ARBA" id="ARBA00022692"/>
    </source>
</evidence>
<keyword evidence="4 8" id="KW-1133">Transmembrane helix</keyword>
<evidence type="ECO:0000256" key="3">
    <source>
        <dbReference type="ARBA" id="ARBA00022737"/>
    </source>
</evidence>
<dbReference type="PANTHER" id="PTHR24186:SF37">
    <property type="entry name" value="PGG DOMAIN-CONTAINING PROTEIN"/>
    <property type="match status" value="1"/>
</dbReference>
<dbReference type="Gene3D" id="1.25.40.20">
    <property type="entry name" value="Ankyrin repeat-containing domain"/>
    <property type="match status" value="2"/>
</dbReference>
<dbReference type="PROSITE" id="PS50088">
    <property type="entry name" value="ANK_REPEAT"/>
    <property type="match status" value="3"/>
</dbReference>